<reference evidence="10" key="2">
    <citation type="submission" date="2025-08" db="UniProtKB">
        <authorList>
            <consortium name="Ensembl"/>
        </authorList>
    </citation>
    <scope>IDENTIFICATION</scope>
</reference>
<dbReference type="InterPro" id="IPR001452">
    <property type="entry name" value="SH3_domain"/>
</dbReference>
<dbReference type="SMART" id="SM00252">
    <property type="entry name" value="SH2"/>
    <property type="match status" value="1"/>
</dbReference>
<dbReference type="InterPro" id="IPR051184">
    <property type="entry name" value="Tyrosine-phos_adapter"/>
</dbReference>
<keyword evidence="2 6" id="KW-0728">SH3 domain</keyword>
<dbReference type="GO" id="GO:0005737">
    <property type="term" value="C:cytoplasm"/>
    <property type="evidence" value="ECO:0007669"/>
    <property type="project" value="UniProtKB-SubCell"/>
</dbReference>
<evidence type="ECO:0000256" key="5">
    <source>
        <dbReference type="PROSITE-ProRule" id="PRU00191"/>
    </source>
</evidence>
<keyword evidence="11" id="KW-1185">Reference proteome</keyword>
<dbReference type="GeneTree" id="ENSGT00940000160775"/>
<evidence type="ECO:0000313" key="10">
    <source>
        <dbReference type="Ensembl" id="ENSFALP00000027128.1"/>
    </source>
</evidence>
<evidence type="ECO:0000256" key="2">
    <source>
        <dbReference type="ARBA" id="ARBA00022443"/>
    </source>
</evidence>
<evidence type="ECO:0000256" key="3">
    <source>
        <dbReference type="ARBA" id="ARBA00022490"/>
    </source>
</evidence>
<dbReference type="Gene3D" id="3.30.505.10">
    <property type="entry name" value="SH2 domain"/>
    <property type="match status" value="1"/>
</dbReference>
<evidence type="ECO:0000256" key="7">
    <source>
        <dbReference type="SAM" id="MobiDB-lite"/>
    </source>
</evidence>
<gene>
    <name evidence="10" type="primary">MATK</name>
</gene>
<dbReference type="Pfam" id="PF00017">
    <property type="entry name" value="SH2"/>
    <property type="match status" value="1"/>
</dbReference>
<dbReference type="InterPro" id="IPR036028">
    <property type="entry name" value="SH3-like_dom_sf"/>
</dbReference>
<dbReference type="Ensembl" id="ENSFALT00000026149.1">
    <property type="protein sequence ID" value="ENSFALP00000027128.1"/>
    <property type="gene ID" value="ENSFALG00000011720.2"/>
</dbReference>
<dbReference type="CDD" id="cd11811">
    <property type="entry name" value="SH3_CHK"/>
    <property type="match status" value="1"/>
</dbReference>
<dbReference type="GO" id="GO:0030971">
    <property type="term" value="F:receptor tyrosine kinase binding"/>
    <property type="evidence" value="ECO:0007669"/>
    <property type="project" value="TreeGrafter"/>
</dbReference>
<evidence type="ECO:0000259" key="9">
    <source>
        <dbReference type="PROSITE" id="PS50002"/>
    </source>
</evidence>
<evidence type="ECO:0000259" key="8">
    <source>
        <dbReference type="PROSITE" id="PS50001"/>
    </source>
</evidence>
<dbReference type="AlphaFoldDB" id="A0A803VWM2"/>
<dbReference type="SUPFAM" id="SSF50044">
    <property type="entry name" value="SH3-domain"/>
    <property type="match status" value="1"/>
</dbReference>
<evidence type="ECO:0000313" key="11">
    <source>
        <dbReference type="Proteomes" id="UP000016665"/>
    </source>
</evidence>
<dbReference type="FunFam" id="3.30.505.10:FF:000023">
    <property type="entry name" value="Tyrosine-protein kinase"/>
    <property type="match status" value="1"/>
</dbReference>
<dbReference type="GO" id="GO:0016477">
    <property type="term" value="P:cell migration"/>
    <property type="evidence" value="ECO:0007669"/>
    <property type="project" value="TreeGrafter"/>
</dbReference>
<evidence type="ECO:0000256" key="1">
    <source>
        <dbReference type="ARBA" id="ARBA00004496"/>
    </source>
</evidence>
<dbReference type="FunFam" id="2.30.30.40:FF:000145">
    <property type="entry name" value="Tyrosine-protein kinase"/>
    <property type="match status" value="1"/>
</dbReference>
<dbReference type="SMART" id="SM00326">
    <property type="entry name" value="SH3"/>
    <property type="match status" value="1"/>
</dbReference>
<dbReference type="Gene3D" id="2.30.30.40">
    <property type="entry name" value="SH3 Domains"/>
    <property type="match status" value="1"/>
</dbReference>
<dbReference type="PANTHER" id="PTHR19969:SF5">
    <property type="entry name" value="CRK-LIKE PROTEIN"/>
    <property type="match status" value="1"/>
</dbReference>
<sequence>MGPAEKHWPPGTQCVTKHDHTKPKPRELAFRKGDMVTIIEAVEGKGWYRARHNETGQEGLLAASALRERGAIRADPKLSLMPWFHGKISGVEAVQELQPPEDGLFLVRESVRHPGDYVLCVSFGKEVIHYRVVHEENTLSIDSQQYFSNLIDMIEVRPPGQRVPPVPEKGKDLMGSHGGRSLSCSLWFSVVFVTRLFPLSLGCNGQIWDIPRMSLQTSCSPSPRPRTTLSLSLLHMARRPWWPLPPLDFEAFCHVSLCSKPTLTC</sequence>
<dbReference type="InterPro" id="IPR000980">
    <property type="entry name" value="SH2"/>
</dbReference>
<dbReference type="GO" id="GO:0035591">
    <property type="term" value="F:signaling adaptor activity"/>
    <property type="evidence" value="ECO:0007669"/>
    <property type="project" value="TreeGrafter"/>
</dbReference>
<organism evidence="10 11">
    <name type="scientific">Ficedula albicollis</name>
    <name type="common">Collared flycatcher</name>
    <name type="synonym">Muscicapa albicollis</name>
    <dbReference type="NCBI Taxonomy" id="59894"/>
    <lineage>
        <taxon>Eukaryota</taxon>
        <taxon>Metazoa</taxon>
        <taxon>Chordata</taxon>
        <taxon>Craniata</taxon>
        <taxon>Vertebrata</taxon>
        <taxon>Euteleostomi</taxon>
        <taxon>Archelosauria</taxon>
        <taxon>Archosauria</taxon>
        <taxon>Dinosauria</taxon>
        <taxon>Saurischia</taxon>
        <taxon>Theropoda</taxon>
        <taxon>Coelurosauria</taxon>
        <taxon>Aves</taxon>
        <taxon>Neognathae</taxon>
        <taxon>Neoaves</taxon>
        <taxon>Telluraves</taxon>
        <taxon>Australaves</taxon>
        <taxon>Passeriformes</taxon>
        <taxon>Muscicapidae</taxon>
        <taxon>Ficedula</taxon>
    </lineage>
</organism>
<dbReference type="PRINTS" id="PR00401">
    <property type="entry name" value="SH2DOMAIN"/>
</dbReference>
<dbReference type="GO" id="GO:0007167">
    <property type="term" value="P:enzyme-linked receptor protein signaling pathway"/>
    <property type="evidence" value="ECO:0007669"/>
    <property type="project" value="TreeGrafter"/>
</dbReference>
<dbReference type="PROSITE" id="PS50002">
    <property type="entry name" value="SH3"/>
    <property type="match status" value="1"/>
</dbReference>
<keyword evidence="4 5" id="KW-0727">SH2 domain</keyword>
<keyword evidence="3" id="KW-0963">Cytoplasm</keyword>
<accession>A0A803VWM2</accession>
<dbReference type="InterPro" id="IPR036860">
    <property type="entry name" value="SH2_dom_sf"/>
</dbReference>
<feature type="domain" description="SH3" evidence="9">
    <location>
        <begin position="9"/>
        <end position="71"/>
    </location>
</feature>
<dbReference type="PANTHER" id="PTHR19969">
    <property type="entry name" value="SH2-SH3 ADAPTOR PROTEIN-RELATED"/>
    <property type="match status" value="1"/>
</dbReference>
<name>A0A803VWM2_FICAL</name>
<dbReference type="PROSITE" id="PS50001">
    <property type="entry name" value="SH2"/>
    <property type="match status" value="1"/>
</dbReference>
<feature type="region of interest" description="Disordered" evidence="7">
    <location>
        <begin position="1"/>
        <end position="23"/>
    </location>
</feature>
<feature type="domain" description="SH2" evidence="8">
    <location>
        <begin position="83"/>
        <end position="155"/>
    </location>
</feature>
<reference evidence="10" key="3">
    <citation type="submission" date="2025-09" db="UniProtKB">
        <authorList>
            <consortium name="Ensembl"/>
        </authorList>
    </citation>
    <scope>IDENTIFICATION</scope>
</reference>
<reference evidence="10 11" key="1">
    <citation type="journal article" date="2012" name="Nature">
        <title>The genomic landscape of species divergence in Ficedula flycatchers.</title>
        <authorList>
            <person name="Ellegren H."/>
            <person name="Smeds L."/>
            <person name="Burri R."/>
            <person name="Olason P.I."/>
            <person name="Backstrom N."/>
            <person name="Kawakami T."/>
            <person name="Kunstner A."/>
            <person name="Makinen H."/>
            <person name="Nadachowska-Brzyska K."/>
            <person name="Qvarnstrom A."/>
            <person name="Uebbing S."/>
            <person name="Wolf J.B."/>
        </authorList>
    </citation>
    <scope>NUCLEOTIDE SEQUENCE [LARGE SCALE GENOMIC DNA]</scope>
</reference>
<comment type="subcellular location">
    <subcellularLocation>
        <location evidence="1">Cytoplasm</location>
    </subcellularLocation>
</comment>
<evidence type="ECO:0000256" key="6">
    <source>
        <dbReference type="PROSITE-ProRule" id="PRU00192"/>
    </source>
</evidence>
<protein>
    <submittedName>
        <fullName evidence="10">Megakaryocyte-associated tyrosine kinase</fullName>
    </submittedName>
</protein>
<proteinExistence type="predicted"/>
<evidence type="ECO:0000256" key="4">
    <source>
        <dbReference type="ARBA" id="ARBA00022999"/>
    </source>
</evidence>
<dbReference type="SUPFAM" id="SSF55550">
    <property type="entry name" value="SH2 domain"/>
    <property type="match status" value="1"/>
</dbReference>
<dbReference type="Pfam" id="PF00018">
    <property type="entry name" value="SH3_1"/>
    <property type="match status" value="1"/>
</dbReference>
<dbReference type="Proteomes" id="UP000016665">
    <property type="component" value="Chromosome 28"/>
</dbReference>